<feature type="non-terminal residue" evidence="1">
    <location>
        <position position="1"/>
    </location>
</feature>
<keyword evidence="2" id="KW-1185">Reference proteome</keyword>
<evidence type="ECO:0000313" key="1">
    <source>
        <dbReference type="EMBL" id="CAL4173264.1"/>
    </source>
</evidence>
<dbReference type="SUPFAM" id="SSF49854">
    <property type="entry name" value="Spermadhesin, CUB domain"/>
    <property type="match status" value="1"/>
</dbReference>
<dbReference type="PANTHER" id="PTHR33236:SF11">
    <property type="entry name" value="CUB DOMAIN-CONTAINING PROTEIN"/>
    <property type="match status" value="1"/>
</dbReference>
<organism evidence="1 2">
    <name type="scientific">Meganyctiphanes norvegica</name>
    <name type="common">Northern krill</name>
    <name type="synonym">Thysanopoda norvegica</name>
    <dbReference type="NCBI Taxonomy" id="48144"/>
    <lineage>
        <taxon>Eukaryota</taxon>
        <taxon>Metazoa</taxon>
        <taxon>Ecdysozoa</taxon>
        <taxon>Arthropoda</taxon>
        <taxon>Crustacea</taxon>
        <taxon>Multicrustacea</taxon>
        <taxon>Malacostraca</taxon>
        <taxon>Eumalacostraca</taxon>
        <taxon>Eucarida</taxon>
        <taxon>Euphausiacea</taxon>
        <taxon>Euphausiidae</taxon>
        <taxon>Meganyctiphanes</taxon>
    </lineage>
</organism>
<dbReference type="Proteomes" id="UP001497623">
    <property type="component" value="Unassembled WGS sequence"/>
</dbReference>
<dbReference type="InterPro" id="IPR035914">
    <property type="entry name" value="Sperma_CUB_dom_sf"/>
</dbReference>
<comment type="caution">
    <text evidence="1">The sequence shown here is derived from an EMBL/GenBank/DDBJ whole genome shotgun (WGS) entry which is preliminary data.</text>
</comment>
<sequence>DGECAEGGGVCCDFTEGGDTTIGAGGGVFQVKGYPDPNSRAGENVATLQPPAGTVQVKLTFEDFEMMPPVDGDCTNDTFVFVGANPGTELPVLCGFNTGQHMYIDVDNSEGPWSLVSTKSGEDFPRRYKVKVDYLSASDPGRAPFRCLQHYPEKEGEMSSFNYNKNG</sequence>
<evidence type="ECO:0000313" key="2">
    <source>
        <dbReference type="Proteomes" id="UP001497623"/>
    </source>
</evidence>
<dbReference type="AlphaFoldDB" id="A0AAV2SDN1"/>
<dbReference type="EMBL" id="CAXKWB010052701">
    <property type="protein sequence ID" value="CAL4173264.1"/>
    <property type="molecule type" value="Genomic_DNA"/>
</dbReference>
<proteinExistence type="predicted"/>
<gene>
    <name evidence="1" type="ORF">MNOR_LOCUS34375</name>
</gene>
<name>A0AAV2SDN1_MEGNR</name>
<accession>A0AAV2SDN1</accession>
<protein>
    <submittedName>
        <fullName evidence="1">Uncharacterized protein</fullName>
    </submittedName>
</protein>
<dbReference type="PANTHER" id="PTHR33236">
    <property type="entry name" value="INTRAFLAGELLAR TRANSPORT PROTEIN 122 FAMILY PROTEIN-RELATED"/>
    <property type="match status" value="1"/>
</dbReference>
<reference evidence="1 2" key="1">
    <citation type="submission" date="2024-05" db="EMBL/GenBank/DDBJ databases">
        <authorList>
            <person name="Wallberg A."/>
        </authorList>
    </citation>
    <scope>NUCLEOTIDE SEQUENCE [LARGE SCALE GENOMIC DNA]</scope>
</reference>
<feature type="non-terminal residue" evidence="1">
    <location>
        <position position="167"/>
    </location>
</feature>